<keyword evidence="13" id="KW-1185">Reference proteome</keyword>
<dbReference type="Gene3D" id="3.50.50.60">
    <property type="entry name" value="FAD/NAD(P)-binding domain"/>
    <property type="match status" value="1"/>
</dbReference>
<evidence type="ECO:0000313" key="13">
    <source>
        <dbReference type="Proteomes" id="UP000246018"/>
    </source>
</evidence>
<evidence type="ECO:0000256" key="1">
    <source>
        <dbReference type="ARBA" id="ARBA00001917"/>
    </source>
</evidence>
<dbReference type="Proteomes" id="UP000246018">
    <property type="component" value="Unassembled WGS sequence"/>
</dbReference>
<keyword evidence="5" id="KW-0288">FMN</keyword>
<keyword evidence="6" id="KW-0479">Metal-binding</keyword>
<dbReference type="InterPro" id="IPR013785">
    <property type="entry name" value="Aldolase_TIM"/>
</dbReference>
<evidence type="ECO:0000256" key="7">
    <source>
        <dbReference type="ARBA" id="ARBA00023002"/>
    </source>
</evidence>
<dbReference type="GO" id="GO:0010181">
    <property type="term" value="F:FMN binding"/>
    <property type="evidence" value="ECO:0007669"/>
    <property type="project" value="InterPro"/>
</dbReference>
<comment type="cofactor">
    <cofactor evidence="2">
        <name>[4Fe-4S] cluster</name>
        <dbReference type="ChEBI" id="CHEBI:49883"/>
    </cofactor>
</comment>
<dbReference type="AlphaFoldDB" id="A0A2T8FEU8"/>
<keyword evidence="7" id="KW-0560">Oxidoreductase</keyword>
<dbReference type="SUPFAM" id="SSF51395">
    <property type="entry name" value="FMN-linked oxidoreductases"/>
    <property type="match status" value="1"/>
</dbReference>
<feature type="domain" description="FAD/NAD(P)-binding" evidence="11">
    <location>
        <begin position="379"/>
        <end position="632"/>
    </location>
</feature>
<dbReference type="GO" id="GO:0051536">
    <property type="term" value="F:iron-sulfur cluster binding"/>
    <property type="evidence" value="ECO:0007669"/>
    <property type="project" value="UniProtKB-KW"/>
</dbReference>
<dbReference type="SUPFAM" id="SSF51905">
    <property type="entry name" value="FAD/NAD(P)-binding domain"/>
    <property type="match status" value="1"/>
</dbReference>
<comment type="cofactor">
    <cofactor evidence="1">
        <name>FMN</name>
        <dbReference type="ChEBI" id="CHEBI:58210"/>
    </cofactor>
</comment>
<evidence type="ECO:0000256" key="3">
    <source>
        <dbReference type="ARBA" id="ARBA00011048"/>
    </source>
</evidence>
<dbReference type="Pfam" id="PF07992">
    <property type="entry name" value="Pyr_redox_2"/>
    <property type="match status" value="1"/>
</dbReference>
<reference evidence="12 13" key="1">
    <citation type="submission" date="2018-04" db="EMBL/GenBank/DDBJ databases">
        <title>Genome of Nocardioides gansuensis WSJ-1.</title>
        <authorList>
            <person name="Wu S."/>
            <person name="Wang G."/>
        </authorList>
    </citation>
    <scope>NUCLEOTIDE SEQUENCE [LARGE SCALE GENOMIC DNA]</scope>
    <source>
        <strain evidence="12 13">WSJ-1</strain>
    </source>
</reference>
<evidence type="ECO:0000256" key="6">
    <source>
        <dbReference type="ARBA" id="ARBA00022723"/>
    </source>
</evidence>
<evidence type="ECO:0000256" key="4">
    <source>
        <dbReference type="ARBA" id="ARBA00022630"/>
    </source>
</evidence>
<keyword evidence="4" id="KW-0285">Flavoprotein</keyword>
<dbReference type="CDD" id="cd02930">
    <property type="entry name" value="DCR_FMN"/>
    <property type="match status" value="1"/>
</dbReference>
<dbReference type="InterPro" id="IPR051793">
    <property type="entry name" value="NADH:flavin_oxidoreductase"/>
</dbReference>
<gene>
    <name evidence="12" type="ORF">DDE18_00925</name>
</gene>
<organism evidence="12 13">
    <name type="scientific">Nocardioides gansuensis</name>
    <dbReference type="NCBI Taxonomy" id="2138300"/>
    <lineage>
        <taxon>Bacteria</taxon>
        <taxon>Bacillati</taxon>
        <taxon>Actinomycetota</taxon>
        <taxon>Actinomycetes</taxon>
        <taxon>Propionibacteriales</taxon>
        <taxon>Nocardioidaceae</taxon>
        <taxon>Nocardioides</taxon>
    </lineage>
</organism>
<evidence type="ECO:0000256" key="9">
    <source>
        <dbReference type="ARBA" id="ARBA00023014"/>
    </source>
</evidence>
<dbReference type="EMBL" id="QDGZ01000001">
    <property type="protein sequence ID" value="PVG84233.1"/>
    <property type="molecule type" value="Genomic_DNA"/>
</dbReference>
<dbReference type="GO" id="GO:0046872">
    <property type="term" value="F:metal ion binding"/>
    <property type="evidence" value="ECO:0007669"/>
    <property type="project" value="UniProtKB-KW"/>
</dbReference>
<keyword evidence="9" id="KW-0411">Iron-sulfur</keyword>
<evidence type="ECO:0000256" key="5">
    <source>
        <dbReference type="ARBA" id="ARBA00022643"/>
    </source>
</evidence>
<comment type="caution">
    <text evidence="12">The sequence shown here is derived from an EMBL/GenBank/DDBJ whole genome shotgun (WGS) entry which is preliminary data.</text>
</comment>
<proteinExistence type="inferred from homology"/>
<dbReference type="InterPro" id="IPR001155">
    <property type="entry name" value="OxRdtase_FMN_N"/>
</dbReference>
<accession>A0A2T8FEU8</accession>
<evidence type="ECO:0000313" key="12">
    <source>
        <dbReference type="EMBL" id="PVG84233.1"/>
    </source>
</evidence>
<evidence type="ECO:0000259" key="10">
    <source>
        <dbReference type="Pfam" id="PF00724"/>
    </source>
</evidence>
<dbReference type="Pfam" id="PF00724">
    <property type="entry name" value="Oxidored_FMN"/>
    <property type="match status" value="1"/>
</dbReference>
<name>A0A2T8FEU8_9ACTN</name>
<evidence type="ECO:0000256" key="2">
    <source>
        <dbReference type="ARBA" id="ARBA00001966"/>
    </source>
</evidence>
<sequence>MTDYPHLLEPITVGDVTLRNRVVMGSMHTGLEDAPWDVDKLAAYFAERARGGVGLIVTGGYAPNKRGWLKPFASEMTSRLHAARHRRVTDAVHAEGGAIALQVLHAGRYAYHPFSVGASSIKSPITPFKPTALSTRGVDRTASDFARAVRLAQKAGYDAVEIMGSEGYLINQFLAARTNDRTDEWGGTAAKRMRFPVEVVRRARELVGDGFPIVYRISLLDLVEGGQTWDEVVELAGELEQAGVTVFNTGIGWHEARVPTIITQVPRAAWVSATARLKEVATVPVCASNRINTPELGEEIIASGQADLVSMARPFLADPDFVAKAAAGRADEINTCIACNQACLDHTFSNEKASCLVNPRAGRETSLLLLPLPEPRQRTVAVVGAGPAGLAAATSAAERGFAVTLFEAAPEIGGQFRLAMQVPGKEDFAETLRYFARRLDVLGVDVRTGTHATAADLASYDHVVVATGVEPRIPAIDGIDHPKAVSYADVLNGTVVPGKRVAVVGAGGIGVDVSVWLTHEEESLDEWMSHWGVGDPTLHVGGLTEPKPRTPAREVTLVQRKTTPIGIGLGKTSGWAHRAVLEQSGVTQVTGATYDRIDDAGLHVTVGGEQRVIECDHVVICAGQESMRGLYDELGGRADVHLIGGADLAAELDAKRAIEQGTRVVAGL</sequence>
<evidence type="ECO:0000256" key="8">
    <source>
        <dbReference type="ARBA" id="ARBA00023004"/>
    </source>
</evidence>
<dbReference type="RefSeq" id="WP_116570361.1">
    <property type="nucleotide sequence ID" value="NZ_QDGZ01000001.1"/>
</dbReference>
<dbReference type="PANTHER" id="PTHR42917">
    <property type="entry name" value="2,4-DIENOYL-COA REDUCTASE"/>
    <property type="match status" value="1"/>
</dbReference>
<dbReference type="Gene3D" id="3.20.20.70">
    <property type="entry name" value="Aldolase class I"/>
    <property type="match status" value="1"/>
</dbReference>
<evidence type="ECO:0000259" key="11">
    <source>
        <dbReference type="Pfam" id="PF07992"/>
    </source>
</evidence>
<dbReference type="PANTHER" id="PTHR42917:SF2">
    <property type="entry name" value="2,4-DIENOYL-COA REDUCTASE [(2E)-ENOYL-COA-PRODUCING]"/>
    <property type="match status" value="1"/>
</dbReference>
<feature type="domain" description="NADH:flavin oxidoreductase/NADH oxidase N-terminal" evidence="10">
    <location>
        <begin position="7"/>
        <end position="332"/>
    </location>
</feature>
<dbReference type="InterPro" id="IPR023753">
    <property type="entry name" value="FAD/NAD-binding_dom"/>
</dbReference>
<dbReference type="PRINTS" id="PR00368">
    <property type="entry name" value="FADPNR"/>
</dbReference>
<comment type="similarity">
    <text evidence="3">In the N-terminal section; belongs to the NADH:flavin oxidoreductase/NADH oxidase family.</text>
</comment>
<keyword evidence="8" id="KW-0408">Iron</keyword>
<dbReference type="InterPro" id="IPR036188">
    <property type="entry name" value="FAD/NAD-bd_sf"/>
</dbReference>
<dbReference type="OrthoDB" id="3169239at2"/>
<dbReference type="Gene3D" id="3.40.50.720">
    <property type="entry name" value="NAD(P)-binding Rossmann-like Domain"/>
    <property type="match status" value="1"/>
</dbReference>
<protein>
    <submittedName>
        <fullName evidence="12">NADPH-dependent 2,4-dienoyl-CoA reductase</fullName>
    </submittedName>
</protein>
<dbReference type="GO" id="GO:0016491">
    <property type="term" value="F:oxidoreductase activity"/>
    <property type="evidence" value="ECO:0007669"/>
    <property type="project" value="UniProtKB-KW"/>
</dbReference>